<dbReference type="AlphaFoldDB" id="A0A068UR92"/>
<proteinExistence type="predicted"/>
<dbReference type="Proteomes" id="UP000295252">
    <property type="component" value="Chromosome VIII"/>
</dbReference>
<evidence type="ECO:0000313" key="1">
    <source>
        <dbReference type="EMBL" id="CDP10123.1"/>
    </source>
</evidence>
<dbReference type="InParanoid" id="A0A068UR92"/>
<keyword evidence="2" id="KW-1185">Reference proteome</keyword>
<reference evidence="2" key="1">
    <citation type="journal article" date="2014" name="Science">
        <title>The coffee genome provides insight into the convergent evolution of caffeine biosynthesis.</title>
        <authorList>
            <person name="Denoeud F."/>
            <person name="Carretero-Paulet L."/>
            <person name="Dereeper A."/>
            <person name="Droc G."/>
            <person name="Guyot R."/>
            <person name="Pietrella M."/>
            <person name="Zheng C."/>
            <person name="Alberti A."/>
            <person name="Anthony F."/>
            <person name="Aprea G."/>
            <person name="Aury J.M."/>
            <person name="Bento P."/>
            <person name="Bernard M."/>
            <person name="Bocs S."/>
            <person name="Campa C."/>
            <person name="Cenci A."/>
            <person name="Combes M.C."/>
            <person name="Crouzillat D."/>
            <person name="Da Silva C."/>
            <person name="Daddiego L."/>
            <person name="De Bellis F."/>
            <person name="Dussert S."/>
            <person name="Garsmeur O."/>
            <person name="Gayraud T."/>
            <person name="Guignon V."/>
            <person name="Jahn K."/>
            <person name="Jamilloux V."/>
            <person name="Joet T."/>
            <person name="Labadie K."/>
            <person name="Lan T."/>
            <person name="Leclercq J."/>
            <person name="Lepelley M."/>
            <person name="Leroy T."/>
            <person name="Li L.T."/>
            <person name="Librado P."/>
            <person name="Lopez L."/>
            <person name="Munoz A."/>
            <person name="Noel B."/>
            <person name="Pallavicini A."/>
            <person name="Perrotta G."/>
            <person name="Poncet V."/>
            <person name="Pot D."/>
            <person name="Priyono X."/>
            <person name="Rigoreau M."/>
            <person name="Rouard M."/>
            <person name="Rozas J."/>
            <person name="Tranchant-Dubreuil C."/>
            <person name="VanBuren R."/>
            <person name="Zhang Q."/>
            <person name="Andrade A.C."/>
            <person name="Argout X."/>
            <person name="Bertrand B."/>
            <person name="de Kochko A."/>
            <person name="Graziosi G."/>
            <person name="Henry R.J."/>
            <person name="Jayarama X."/>
            <person name="Ming R."/>
            <person name="Nagai C."/>
            <person name="Rounsley S."/>
            <person name="Sankoff D."/>
            <person name="Giuliano G."/>
            <person name="Albert V.A."/>
            <person name="Wincker P."/>
            <person name="Lashermes P."/>
        </authorList>
    </citation>
    <scope>NUCLEOTIDE SEQUENCE [LARGE SCALE GENOMIC DNA]</scope>
    <source>
        <strain evidence="2">cv. DH200-94</strain>
    </source>
</reference>
<name>A0A068UR92_COFCA</name>
<evidence type="ECO:0000313" key="2">
    <source>
        <dbReference type="Proteomes" id="UP000295252"/>
    </source>
</evidence>
<gene>
    <name evidence="1" type="ORF">GSCOC_T00030739001</name>
</gene>
<dbReference type="EMBL" id="HG739127">
    <property type="protein sequence ID" value="CDP10123.1"/>
    <property type="molecule type" value="Genomic_DNA"/>
</dbReference>
<organism evidence="1 2">
    <name type="scientific">Coffea canephora</name>
    <name type="common">Robusta coffee</name>
    <dbReference type="NCBI Taxonomy" id="49390"/>
    <lineage>
        <taxon>Eukaryota</taxon>
        <taxon>Viridiplantae</taxon>
        <taxon>Streptophyta</taxon>
        <taxon>Embryophyta</taxon>
        <taxon>Tracheophyta</taxon>
        <taxon>Spermatophyta</taxon>
        <taxon>Magnoliopsida</taxon>
        <taxon>eudicotyledons</taxon>
        <taxon>Gunneridae</taxon>
        <taxon>Pentapetalae</taxon>
        <taxon>asterids</taxon>
        <taxon>lamiids</taxon>
        <taxon>Gentianales</taxon>
        <taxon>Rubiaceae</taxon>
        <taxon>Ixoroideae</taxon>
        <taxon>Gardenieae complex</taxon>
        <taxon>Bertiereae - Coffeeae clade</taxon>
        <taxon>Coffeeae</taxon>
        <taxon>Coffea</taxon>
    </lineage>
</organism>
<protein>
    <submittedName>
        <fullName evidence="1">Uncharacterized protein</fullName>
    </submittedName>
</protein>
<dbReference type="Gramene" id="CDP10123">
    <property type="protein sequence ID" value="CDP10123"/>
    <property type="gene ID" value="GSCOC_T00030739001"/>
</dbReference>
<accession>A0A068UR92</accession>
<sequence>MSTSVGAETQEFHSMKLDDKQIYNVKLKVKMVDDTKKGLRYFQVQSTLSSGEEGAAVILSGFPLRSPKGDCNVDSQVILKSNSPYILKDYYLVEQSDRIWLLARGFEHSLSLTICEYLNLILYILYRSITRGMIVLHDISCGHGNLQEGIGITHDYKAKLFGMVPKDTLKSTLKADGDQLKMLITQVLNVVGMEYSQLPTRDLRDLYDNLQFASNWLGPQFRWQLDIPYFKTSTERIKFVRLIHERSKRLQSFPLTCLTDHMESYMGCTWKDALEGPNDPLSVGFRTIAAGTSRICAFGDRLHDLVFFVIYIYTHYNEEHKNDPRKFQSIHALEGKVATCFPDFMGALRSALAKTYTVEPDRWEVLEKFLSIEKVKELT</sequence>